<evidence type="ECO:0000313" key="1">
    <source>
        <dbReference type="EMBL" id="MBA8827596.1"/>
    </source>
</evidence>
<keyword evidence="2" id="KW-1185">Reference proteome</keyword>
<comment type="caution">
    <text evidence="1">The sequence shown here is derived from an EMBL/GenBank/DDBJ whole genome shotgun (WGS) entry which is preliminary data.</text>
</comment>
<evidence type="ECO:0000313" key="2">
    <source>
        <dbReference type="Proteomes" id="UP000569329"/>
    </source>
</evidence>
<dbReference type="EMBL" id="JACGWZ010000008">
    <property type="protein sequence ID" value="MBA8827596.1"/>
    <property type="molecule type" value="Genomic_DNA"/>
</dbReference>
<dbReference type="AlphaFoldDB" id="A0A839E4R2"/>
<accession>A0A839E4R2</accession>
<reference evidence="1 2" key="1">
    <citation type="submission" date="2020-07" db="EMBL/GenBank/DDBJ databases">
        <title>Sequencing the genomes of 1000 actinobacteria strains.</title>
        <authorList>
            <person name="Klenk H.-P."/>
        </authorList>
    </citation>
    <scope>NUCLEOTIDE SEQUENCE [LARGE SCALE GENOMIC DNA]</scope>
    <source>
        <strain evidence="1 2">DSM 45975</strain>
    </source>
</reference>
<dbReference type="Proteomes" id="UP000569329">
    <property type="component" value="Unassembled WGS sequence"/>
</dbReference>
<protein>
    <submittedName>
        <fullName evidence="1">Uncharacterized protein</fullName>
    </submittedName>
</protein>
<organism evidence="1 2">
    <name type="scientific">Halosaccharopolyspora lacisalsi</name>
    <dbReference type="NCBI Taxonomy" id="1000566"/>
    <lineage>
        <taxon>Bacteria</taxon>
        <taxon>Bacillati</taxon>
        <taxon>Actinomycetota</taxon>
        <taxon>Actinomycetes</taxon>
        <taxon>Pseudonocardiales</taxon>
        <taxon>Pseudonocardiaceae</taxon>
        <taxon>Halosaccharopolyspora</taxon>
    </lineage>
</organism>
<dbReference type="RefSeq" id="WP_182546748.1">
    <property type="nucleotide sequence ID" value="NZ_JACGWZ010000008.1"/>
</dbReference>
<gene>
    <name evidence="1" type="ORF">FHX42_004992</name>
</gene>
<proteinExistence type="predicted"/>
<name>A0A839E4R2_9PSEU</name>
<sequence>MEPLAGALRLAESGVGAERAASEPDATWVDGEPWPTLTYRLAALAHPAGVSALTAGATRRPEDVVRGFVRPVRRRDRLQAAGAGRWLATMPDWPPSLGLDAGPRFLDHMGAGDARVGLRVSAARLLRNEVG</sequence>